<gene>
    <name evidence="4" type="ORF">JFN93_22000</name>
</gene>
<dbReference type="PANTHER" id="PTHR46663:SF4">
    <property type="entry name" value="DIGUANYLATE CYCLASE DGCT-RELATED"/>
    <property type="match status" value="1"/>
</dbReference>
<organism evidence="4 5">
    <name type="scientific">Geomesophilobacter sediminis</name>
    <dbReference type="NCBI Taxonomy" id="2798584"/>
    <lineage>
        <taxon>Bacteria</taxon>
        <taxon>Pseudomonadati</taxon>
        <taxon>Thermodesulfobacteriota</taxon>
        <taxon>Desulfuromonadia</taxon>
        <taxon>Geobacterales</taxon>
        <taxon>Geobacteraceae</taxon>
        <taxon>Geomesophilobacter</taxon>
    </lineage>
</organism>
<dbReference type="Pfam" id="PF13426">
    <property type="entry name" value="PAS_9"/>
    <property type="match status" value="1"/>
</dbReference>
<dbReference type="InterPro" id="IPR029787">
    <property type="entry name" value="Nucleotide_cyclase"/>
</dbReference>
<sequence>MTDISANALLDSLFDGVYCVDEERRIIYWNKAAERITGYTASEVIGSRCSDNILRHIDNCGNELCIGMCPLFATLQDGKSREAAVYAHHKAGHRVPVQVRTAPILDENGVMTSVVEIFTDNANQVQMVQELEKLRRDAFNDPLTGVGNRRYGEIALDSMTYEWRMHSVAFGLLFVDVDHFKKVNDRWGHDVGDEVLKMVAQTIRNVVRGLDIVARWGGEEFIVIVPQATPEILSSLGERIRATVQHCFIMKGAEKVEVTVSIGGAVASDDDSPASIVGKADAQMYYSKRHGRSRVTIHQ</sequence>
<dbReference type="SUPFAM" id="SSF55073">
    <property type="entry name" value="Nucleotide cyclase"/>
    <property type="match status" value="1"/>
</dbReference>
<comment type="caution">
    <text evidence="4">The sequence shown here is derived from an EMBL/GenBank/DDBJ whole genome shotgun (WGS) entry which is preliminary data.</text>
</comment>
<dbReference type="NCBIfam" id="TIGR00254">
    <property type="entry name" value="GGDEF"/>
    <property type="match status" value="1"/>
</dbReference>
<name>A0A8J7M299_9BACT</name>
<feature type="domain" description="GGDEF" evidence="3">
    <location>
        <begin position="168"/>
        <end position="299"/>
    </location>
</feature>
<dbReference type="InterPro" id="IPR000700">
    <property type="entry name" value="PAS-assoc_C"/>
</dbReference>
<evidence type="ECO:0000259" key="1">
    <source>
        <dbReference type="PROSITE" id="PS50112"/>
    </source>
</evidence>
<dbReference type="InterPro" id="IPR000014">
    <property type="entry name" value="PAS"/>
</dbReference>
<dbReference type="InterPro" id="IPR035965">
    <property type="entry name" value="PAS-like_dom_sf"/>
</dbReference>
<keyword evidence="5" id="KW-1185">Reference proteome</keyword>
<dbReference type="PROSITE" id="PS50112">
    <property type="entry name" value="PAS"/>
    <property type="match status" value="1"/>
</dbReference>
<dbReference type="PANTHER" id="PTHR46663">
    <property type="entry name" value="DIGUANYLATE CYCLASE DGCT-RELATED"/>
    <property type="match status" value="1"/>
</dbReference>
<dbReference type="Pfam" id="PF00990">
    <property type="entry name" value="GGDEF"/>
    <property type="match status" value="1"/>
</dbReference>
<dbReference type="PROSITE" id="PS50113">
    <property type="entry name" value="PAC"/>
    <property type="match status" value="1"/>
</dbReference>
<dbReference type="Gene3D" id="3.30.450.20">
    <property type="entry name" value="PAS domain"/>
    <property type="match status" value="1"/>
</dbReference>
<dbReference type="AlphaFoldDB" id="A0A8J7M299"/>
<dbReference type="InterPro" id="IPR043128">
    <property type="entry name" value="Rev_trsase/Diguanyl_cyclase"/>
</dbReference>
<feature type="domain" description="PAC" evidence="2">
    <location>
        <begin position="79"/>
        <end position="133"/>
    </location>
</feature>
<dbReference type="InterPro" id="IPR052163">
    <property type="entry name" value="DGC-Regulatory_Protein"/>
</dbReference>
<accession>A0A8J7M299</accession>
<dbReference type="SMART" id="SM00091">
    <property type="entry name" value="PAS"/>
    <property type="match status" value="1"/>
</dbReference>
<proteinExistence type="predicted"/>
<evidence type="ECO:0000313" key="4">
    <source>
        <dbReference type="EMBL" id="MBJ6727395.1"/>
    </source>
</evidence>
<feature type="domain" description="PAS" evidence="1">
    <location>
        <begin position="9"/>
        <end position="46"/>
    </location>
</feature>
<dbReference type="Proteomes" id="UP000636888">
    <property type="component" value="Unassembled WGS sequence"/>
</dbReference>
<dbReference type="SUPFAM" id="SSF55785">
    <property type="entry name" value="PYP-like sensor domain (PAS domain)"/>
    <property type="match status" value="1"/>
</dbReference>
<evidence type="ECO:0000313" key="5">
    <source>
        <dbReference type="Proteomes" id="UP000636888"/>
    </source>
</evidence>
<dbReference type="EMBL" id="JAEMHM010000023">
    <property type="protein sequence ID" value="MBJ6727395.1"/>
    <property type="molecule type" value="Genomic_DNA"/>
</dbReference>
<dbReference type="NCBIfam" id="TIGR00229">
    <property type="entry name" value="sensory_box"/>
    <property type="match status" value="1"/>
</dbReference>
<protein>
    <submittedName>
        <fullName evidence="4">Sensor domain-containing diguanylate cyclase</fullName>
    </submittedName>
</protein>
<dbReference type="InterPro" id="IPR000160">
    <property type="entry name" value="GGDEF_dom"/>
</dbReference>
<dbReference type="FunFam" id="3.30.70.270:FF:000001">
    <property type="entry name" value="Diguanylate cyclase domain protein"/>
    <property type="match status" value="1"/>
</dbReference>
<evidence type="ECO:0000259" key="3">
    <source>
        <dbReference type="PROSITE" id="PS50887"/>
    </source>
</evidence>
<dbReference type="CDD" id="cd00130">
    <property type="entry name" value="PAS"/>
    <property type="match status" value="1"/>
</dbReference>
<reference evidence="4" key="1">
    <citation type="submission" date="2020-12" db="EMBL/GenBank/DDBJ databases">
        <title>Geomonas sp. Red875, isolated from river sediment.</title>
        <authorList>
            <person name="Xu Z."/>
            <person name="Zhang Z."/>
            <person name="Masuda Y."/>
            <person name="Itoh H."/>
            <person name="Senoo K."/>
        </authorList>
    </citation>
    <scope>NUCLEOTIDE SEQUENCE</scope>
    <source>
        <strain evidence="4">Red875</strain>
    </source>
</reference>
<dbReference type="GO" id="GO:0003824">
    <property type="term" value="F:catalytic activity"/>
    <property type="evidence" value="ECO:0007669"/>
    <property type="project" value="UniProtKB-ARBA"/>
</dbReference>
<dbReference type="PROSITE" id="PS50887">
    <property type="entry name" value="GGDEF"/>
    <property type="match status" value="1"/>
</dbReference>
<dbReference type="SMART" id="SM00267">
    <property type="entry name" value="GGDEF"/>
    <property type="match status" value="1"/>
</dbReference>
<dbReference type="Gene3D" id="3.30.70.270">
    <property type="match status" value="1"/>
</dbReference>
<dbReference type="RefSeq" id="WP_199386454.1">
    <property type="nucleotide sequence ID" value="NZ_JAEMHM010000023.1"/>
</dbReference>
<dbReference type="CDD" id="cd01949">
    <property type="entry name" value="GGDEF"/>
    <property type="match status" value="1"/>
</dbReference>
<evidence type="ECO:0000259" key="2">
    <source>
        <dbReference type="PROSITE" id="PS50113"/>
    </source>
</evidence>